<sequence length="357" mass="41831">MDEVVDVDNVLENINPNVGVELPTFGSYFPRVDQFYIPTWLTMQFLANNLICFTPLFSYGTTVWSIKRSKTALGFSIDICATMLIASILRVSYYLITPYEVTLLMQSLVMIFIQIILLYTSLQFRPEEYKFDRLKPVESLSQLFKDSWREFFPVNPYRSDWKGFFKALNSNDVLGFSERMVLVLFYKVLKFFDPSYQRVNAFWQWNDVRKFWSFLLWFAVSQLCITVFVAKIMNWDSITQWTGSLVGSLGLLIESLLPLPQISILHKLKTVQGFKLILLVSWLCGDILKISYLAFGAKNISFMFLFFALFQMCLDIYIAFLYVYYKYYFAKRRRGSLPPLIELQDLSISELKTVHNV</sequence>
<dbReference type="InterPro" id="IPR006603">
    <property type="entry name" value="PQ-loop_rpt"/>
</dbReference>
<dbReference type="Proteomes" id="UP000006790">
    <property type="component" value="Chromosome 4"/>
</dbReference>
<gene>
    <name evidence="6" type="ordered locus">Ecym_4461</name>
</gene>
<dbReference type="RefSeq" id="XP_003646320.1">
    <property type="nucleotide sequence ID" value="XM_003646272.1"/>
</dbReference>
<dbReference type="InterPro" id="IPR052241">
    <property type="entry name" value="SLC66/Scramblase_ANY1"/>
</dbReference>
<dbReference type="PANTHER" id="PTHR14856:SF9">
    <property type="entry name" value="PQ-LOOP REPEAT-CONTAINING PROTEIN 1"/>
    <property type="match status" value="1"/>
</dbReference>
<feature type="transmembrane region" description="Helical" evidence="5">
    <location>
        <begin position="72"/>
        <end position="96"/>
    </location>
</feature>
<dbReference type="GO" id="GO:0005829">
    <property type="term" value="C:cytosol"/>
    <property type="evidence" value="ECO:0007669"/>
    <property type="project" value="GOC"/>
</dbReference>
<dbReference type="KEGG" id="erc:Ecym_4461"/>
<evidence type="ECO:0000256" key="5">
    <source>
        <dbReference type="SAM" id="Phobius"/>
    </source>
</evidence>
<dbReference type="GO" id="GO:0005769">
    <property type="term" value="C:early endosome"/>
    <property type="evidence" value="ECO:0007669"/>
    <property type="project" value="EnsemblFungi"/>
</dbReference>
<dbReference type="GO" id="GO:0010008">
    <property type="term" value="C:endosome membrane"/>
    <property type="evidence" value="ECO:0007669"/>
    <property type="project" value="EnsemblFungi"/>
</dbReference>
<dbReference type="FunCoup" id="G8JU00">
    <property type="interactions" value="40"/>
</dbReference>
<dbReference type="OrthoDB" id="292213at2759"/>
<feature type="transmembrane region" description="Helical" evidence="5">
    <location>
        <begin position="102"/>
        <end position="122"/>
    </location>
</feature>
<dbReference type="PANTHER" id="PTHR14856">
    <property type="entry name" value="PQ-LOOP REPEAT-CONTAINING PROTEIN 1-LIKE PROTEIN"/>
    <property type="match status" value="1"/>
</dbReference>
<organism evidence="6 7">
    <name type="scientific">Eremothecium cymbalariae (strain CBS 270.75 / DBVPG 7215 / KCTC 17166 / NRRL Y-17582)</name>
    <name type="common">Yeast</name>
    <dbReference type="NCBI Taxonomy" id="931890"/>
    <lineage>
        <taxon>Eukaryota</taxon>
        <taxon>Fungi</taxon>
        <taxon>Dikarya</taxon>
        <taxon>Ascomycota</taxon>
        <taxon>Saccharomycotina</taxon>
        <taxon>Saccharomycetes</taxon>
        <taxon>Saccharomycetales</taxon>
        <taxon>Saccharomycetaceae</taxon>
        <taxon>Eremothecium</taxon>
    </lineage>
</organism>
<feature type="transmembrane region" description="Helical" evidence="5">
    <location>
        <begin position="245"/>
        <end position="264"/>
    </location>
</feature>
<dbReference type="STRING" id="931890.G8JU00"/>
<feature type="transmembrane region" description="Helical" evidence="5">
    <location>
        <begin position="214"/>
        <end position="233"/>
    </location>
</feature>
<dbReference type="GeneID" id="11471597"/>
<dbReference type="GO" id="GO:0017128">
    <property type="term" value="F:phospholipid scramblase activity"/>
    <property type="evidence" value="ECO:0007669"/>
    <property type="project" value="EnsemblFungi"/>
</dbReference>
<evidence type="ECO:0000313" key="6">
    <source>
        <dbReference type="EMBL" id="AET39503.1"/>
    </source>
</evidence>
<accession>G8JU00</accession>
<keyword evidence="3 5" id="KW-1133">Transmembrane helix</keyword>
<evidence type="ECO:0000256" key="1">
    <source>
        <dbReference type="ARBA" id="ARBA00004141"/>
    </source>
</evidence>
<dbReference type="Gene3D" id="1.20.1280.290">
    <property type="match status" value="1"/>
</dbReference>
<dbReference type="EMBL" id="CP002500">
    <property type="protein sequence ID" value="AET39503.1"/>
    <property type="molecule type" value="Genomic_DNA"/>
</dbReference>
<name>G8JU00_ERECY</name>
<feature type="transmembrane region" description="Helical" evidence="5">
    <location>
        <begin position="276"/>
        <end position="295"/>
    </location>
</feature>
<evidence type="ECO:0008006" key="8">
    <source>
        <dbReference type="Google" id="ProtNLM"/>
    </source>
</evidence>
<dbReference type="GO" id="GO:0036258">
    <property type="term" value="P:multivesicular body assembly"/>
    <property type="evidence" value="ECO:0007669"/>
    <property type="project" value="EnsemblFungi"/>
</dbReference>
<evidence type="ECO:0000256" key="4">
    <source>
        <dbReference type="ARBA" id="ARBA00023136"/>
    </source>
</evidence>
<evidence type="ECO:0000256" key="2">
    <source>
        <dbReference type="ARBA" id="ARBA00022692"/>
    </source>
</evidence>
<protein>
    <recommendedName>
        <fullName evidence="8">PQ-loop repeat-containing protein 1</fullName>
    </recommendedName>
</protein>
<dbReference type="Pfam" id="PF04193">
    <property type="entry name" value="PQ-loop"/>
    <property type="match status" value="1"/>
</dbReference>
<dbReference type="InParanoid" id="G8JU00"/>
<dbReference type="OMA" id="QMSLDIY"/>
<feature type="transmembrane region" description="Helical" evidence="5">
    <location>
        <begin position="301"/>
        <end position="325"/>
    </location>
</feature>
<keyword evidence="2 5" id="KW-0812">Transmembrane</keyword>
<comment type="subcellular location">
    <subcellularLocation>
        <location evidence="1">Membrane</location>
        <topology evidence="1">Multi-pass membrane protein</topology>
    </subcellularLocation>
</comment>
<dbReference type="eggNOG" id="KOG2913">
    <property type="taxonomic scope" value="Eukaryota"/>
</dbReference>
<reference evidence="7" key="1">
    <citation type="journal article" date="2012" name="G3 (Bethesda)">
        <title>Pichia sorbitophila, an interspecies yeast hybrid reveals early steps of genome resolution following polyploidization.</title>
        <authorList>
            <person name="Leh Louis V."/>
            <person name="Despons L."/>
            <person name="Friedrich A."/>
            <person name="Martin T."/>
            <person name="Durrens P."/>
            <person name="Casaregola S."/>
            <person name="Neuveglise C."/>
            <person name="Fairhead C."/>
            <person name="Marck C."/>
            <person name="Cruz J.A."/>
            <person name="Straub M.L."/>
            <person name="Kugler V."/>
            <person name="Sacerdot C."/>
            <person name="Uzunov Z."/>
            <person name="Thierry A."/>
            <person name="Weiss S."/>
            <person name="Bleykasten C."/>
            <person name="De Montigny J."/>
            <person name="Jacques N."/>
            <person name="Jung P."/>
            <person name="Lemaire M."/>
            <person name="Mallet S."/>
            <person name="Morel G."/>
            <person name="Richard G.F."/>
            <person name="Sarkar A."/>
            <person name="Savel G."/>
            <person name="Schacherer J."/>
            <person name="Seret M.L."/>
            <person name="Talla E."/>
            <person name="Samson G."/>
            <person name="Jubin C."/>
            <person name="Poulain J."/>
            <person name="Vacherie B."/>
            <person name="Barbe V."/>
            <person name="Pelletier E."/>
            <person name="Sherman D.J."/>
            <person name="Westhof E."/>
            <person name="Weissenbach J."/>
            <person name="Baret P.V."/>
            <person name="Wincker P."/>
            <person name="Gaillardin C."/>
            <person name="Dujon B."/>
            <person name="Souciet J.L."/>
        </authorList>
    </citation>
    <scope>NUCLEOTIDE SEQUENCE [LARGE SCALE GENOMIC DNA]</scope>
    <source>
        <strain evidence="7">CBS 270.75 / DBVPG 7215 / KCTC 17166 / NRRL Y-17582</strain>
    </source>
</reference>
<keyword evidence="4 5" id="KW-0472">Membrane</keyword>
<evidence type="ECO:0000313" key="7">
    <source>
        <dbReference type="Proteomes" id="UP000006790"/>
    </source>
</evidence>
<proteinExistence type="predicted"/>
<dbReference type="GO" id="GO:0032588">
    <property type="term" value="C:trans-Golgi network membrane"/>
    <property type="evidence" value="ECO:0007669"/>
    <property type="project" value="EnsemblFungi"/>
</dbReference>
<keyword evidence="7" id="KW-1185">Reference proteome</keyword>
<feature type="transmembrane region" description="Helical" evidence="5">
    <location>
        <begin position="35"/>
        <end position="60"/>
    </location>
</feature>
<evidence type="ECO:0000256" key="3">
    <source>
        <dbReference type="ARBA" id="ARBA00022989"/>
    </source>
</evidence>
<dbReference type="GO" id="GO:0042147">
    <property type="term" value="P:retrograde transport, endosome to Golgi"/>
    <property type="evidence" value="ECO:0007669"/>
    <property type="project" value="EnsemblFungi"/>
</dbReference>
<dbReference type="AlphaFoldDB" id="G8JU00"/>
<dbReference type="HOGENOM" id="CLU_049047_1_1_1"/>